<evidence type="ECO:0000256" key="1">
    <source>
        <dbReference type="SAM" id="Phobius"/>
    </source>
</evidence>
<keyword evidence="1" id="KW-0472">Membrane</keyword>
<name>A0A2U8WEV9_9HYPH</name>
<dbReference type="OrthoDB" id="8003830at2"/>
<dbReference type="EMBL" id="CP029550">
    <property type="protein sequence ID" value="AWN43940.1"/>
    <property type="molecule type" value="Genomic_DNA"/>
</dbReference>
<proteinExistence type="predicted"/>
<sequence>MAGKTLQHRGPLAWTSRHRSGLRDGAVRVGLAGLALALGWHAPEANGWAAAALLASLVLDAAGRLAAARAGRDGALAARLRGPSLGLPSLVLGLGSGPGLACGTLILGVALLVRPDAFPLLGSLLAGLVAIGACARLALARIVLRVTRDELDLTRP</sequence>
<dbReference type="Proteomes" id="UP000245926">
    <property type="component" value="Chromosome"/>
</dbReference>
<organism evidence="2 3">
    <name type="scientific">Methylobacterium durans</name>
    <dbReference type="NCBI Taxonomy" id="2202825"/>
    <lineage>
        <taxon>Bacteria</taxon>
        <taxon>Pseudomonadati</taxon>
        <taxon>Pseudomonadota</taxon>
        <taxon>Alphaproteobacteria</taxon>
        <taxon>Hyphomicrobiales</taxon>
        <taxon>Methylobacteriaceae</taxon>
        <taxon>Methylobacterium</taxon>
    </lineage>
</organism>
<dbReference type="RefSeq" id="WP_109895216.1">
    <property type="nucleotide sequence ID" value="NZ_CP029550.1"/>
</dbReference>
<reference evidence="3" key="1">
    <citation type="submission" date="2018-05" db="EMBL/GenBank/DDBJ databases">
        <title>Complete Genome Sequence of Methylobacterium sp. 17SD2-17.</title>
        <authorList>
            <person name="Srinivasan S."/>
        </authorList>
    </citation>
    <scope>NUCLEOTIDE SEQUENCE [LARGE SCALE GENOMIC DNA]</scope>
    <source>
        <strain evidence="3">17SD2-17</strain>
    </source>
</reference>
<keyword evidence="1" id="KW-0812">Transmembrane</keyword>
<accession>A0A2U8WEV9</accession>
<feature type="transmembrane region" description="Helical" evidence="1">
    <location>
        <begin position="87"/>
        <end position="112"/>
    </location>
</feature>
<keyword evidence="1" id="KW-1133">Transmembrane helix</keyword>
<feature type="transmembrane region" description="Helical" evidence="1">
    <location>
        <begin position="118"/>
        <end position="139"/>
    </location>
</feature>
<evidence type="ECO:0000313" key="3">
    <source>
        <dbReference type="Proteomes" id="UP000245926"/>
    </source>
</evidence>
<gene>
    <name evidence="2" type="ORF">DK389_29805</name>
</gene>
<keyword evidence="3" id="KW-1185">Reference proteome</keyword>
<dbReference type="KEGG" id="mets:DK389_29805"/>
<protein>
    <submittedName>
        <fullName evidence="2">Uncharacterized protein</fullName>
    </submittedName>
</protein>
<evidence type="ECO:0000313" key="2">
    <source>
        <dbReference type="EMBL" id="AWN43940.1"/>
    </source>
</evidence>
<dbReference type="AlphaFoldDB" id="A0A2U8WEV9"/>